<evidence type="ECO:0000259" key="4">
    <source>
        <dbReference type="PROSITE" id="PS50995"/>
    </source>
</evidence>
<dbReference type="InterPro" id="IPR036390">
    <property type="entry name" value="WH_DNA-bd_sf"/>
</dbReference>
<organism evidence="5 6">
    <name type="scientific">Brumicola pallidula DSM 14239 = ACAM 615</name>
    <dbReference type="NCBI Taxonomy" id="1121922"/>
    <lineage>
        <taxon>Bacteria</taxon>
        <taxon>Pseudomonadati</taxon>
        <taxon>Pseudomonadota</taxon>
        <taxon>Gammaproteobacteria</taxon>
        <taxon>Alteromonadales</taxon>
        <taxon>Alteromonadaceae</taxon>
        <taxon>Brumicola</taxon>
    </lineage>
</organism>
<dbReference type="SMART" id="SM00347">
    <property type="entry name" value="HTH_MARR"/>
    <property type="match status" value="1"/>
</dbReference>
<dbReference type="AlphaFoldDB" id="K6ZF20"/>
<evidence type="ECO:0000256" key="3">
    <source>
        <dbReference type="ARBA" id="ARBA00023163"/>
    </source>
</evidence>
<sequence>MPDLNTKPMALIARLQQTTKEINGELCTSFEHYKLTDASFDVLATLLRAGPPHSLSPSELLEQMHITSGTMTTRIDKLEKKALVKRKTKKHDKRSVSVALTKKGLKLIDEVILEHVKTQEKIVSVFDQEEQFIFNALLEKYLAHSVNKKK</sequence>
<comment type="caution">
    <text evidence="5">The sequence shown here is derived from an EMBL/GenBank/DDBJ whole genome shotgun (WGS) entry which is preliminary data.</text>
</comment>
<dbReference type="Pfam" id="PF01047">
    <property type="entry name" value="MarR"/>
    <property type="match status" value="1"/>
</dbReference>
<dbReference type="GO" id="GO:0003700">
    <property type="term" value="F:DNA-binding transcription factor activity"/>
    <property type="evidence" value="ECO:0007669"/>
    <property type="project" value="InterPro"/>
</dbReference>
<gene>
    <name evidence="5" type="primary">pecS</name>
    <name evidence="5" type="ORF">GPAL_2081</name>
</gene>
<protein>
    <submittedName>
        <fullName evidence="5">HTH-type transcriptional regulator pecS</fullName>
    </submittedName>
</protein>
<keyword evidence="6" id="KW-1185">Reference proteome</keyword>
<dbReference type="EMBL" id="BAEQ01000036">
    <property type="protein sequence ID" value="GAC28942.1"/>
    <property type="molecule type" value="Genomic_DNA"/>
</dbReference>
<dbReference type="PROSITE" id="PS50995">
    <property type="entry name" value="HTH_MARR_2"/>
    <property type="match status" value="1"/>
</dbReference>
<evidence type="ECO:0000313" key="6">
    <source>
        <dbReference type="Proteomes" id="UP000006251"/>
    </source>
</evidence>
<name>K6ZF20_9ALTE</name>
<proteinExistence type="predicted"/>
<feature type="domain" description="HTH marR-type" evidence="4">
    <location>
        <begin position="8"/>
        <end position="143"/>
    </location>
</feature>
<dbReference type="PANTHER" id="PTHR42756:SF1">
    <property type="entry name" value="TRANSCRIPTIONAL REPRESSOR OF EMRAB OPERON"/>
    <property type="match status" value="1"/>
</dbReference>
<dbReference type="GO" id="GO:0003677">
    <property type="term" value="F:DNA binding"/>
    <property type="evidence" value="ECO:0007669"/>
    <property type="project" value="UniProtKB-KW"/>
</dbReference>
<dbReference type="PANTHER" id="PTHR42756">
    <property type="entry name" value="TRANSCRIPTIONAL REGULATOR, MARR"/>
    <property type="match status" value="1"/>
</dbReference>
<dbReference type="PRINTS" id="PR00598">
    <property type="entry name" value="HTHMARR"/>
</dbReference>
<dbReference type="Gene3D" id="1.10.10.10">
    <property type="entry name" value="Winged helix-like DNA-binding domain superfamily/Winged helix DNA-binding domain"/>
    <property type="match status" value="1"/>
</dbReference>
<evidence type="ECO:0000313" key="5">
    <source>
        <dbReference type="EMBL" id="GAC28942.1"/>
    </source>
</evidence>
<accession>K6ZF20</accession>
<dbReference type="InterPro" id="IPR036388">
    <property type="entry name" value="WH-like_DNA-bd_sf"/>
</dbReference>
<keyword evidence="3" id="KW-0804">Transcription</keyword>
<keyword evidence="2" id="KW-0238">DNA-binding</keyword>
<keyword evidence="1" id="KW-0805">Transcription regulation</keyword>
<evidence type="ECO:0000256" key="2">
    <source>
        <dbReference type="ARBA" id="ARBA00023125"/>
    </source>
</evidence>
<dbReference type="InterPro" id="IPR000835">
    <property type="entry name" value="HTH_MarR-typ"/>
</dbReference>
<evidence type="ECO:0000256" key="1">
    <source>
        <dbReference type="ARBA" id="ARBA00023015"/>
    </source>
</evidence>
<dbReference type="Proteomes" id="UP000006251">
    <property type="component" value="Unassembled WGS sequence"/>
</dbReference>
<dbReference type="STRING" id="1121922.GCA_000428905_02446"/>
<reference evidence="6" key="1">
    <citation type="journal article" date="2014" name="Environ. Microbiol.">
        <title>Comparative genomics of the marine bacterial genus Glaciecola reveals the high degree of genomic diversity and genomic characteristic for cold adaptation.</title>
        <authorList>
            <person name="Qin Q.L."/>
            <person name="Xie B.B."/>
            <person name="Yu Y."/>
            <person name="Shu Y.L."/>
            <person name="Rong J.C."/>
            <person name="Zhang Y.J."/>
            <person name="Zhao D.L."/>
            <person name="Chen X.L."/>
            <person name="Zhang X.Y."/>
            <person name="Chen B."/>
            <person name="Zhou B.C."/>
            <person name="Zhang Y.Z."/>
        </authorList>
    </citation>
    <scope>NUCLEOTIDE SEQUENCE [LARGE SCALE GENOMIC DNA]</scope>
    <source>
        <strain evidence="6">ACAM 615</strain>
    </source>
</reference>
<dbReference type="SUPFAM" id="SSF46785">
    <property type="entry name" value="Winged helix' DNA-binding domain"/>
    <property type="match status" value="1"/>
</dbReference>